<reference evidence="3 4" key="1">
    <citation type="journal article" date="2019" name="J Genomics">
        <title>The Draft Genome of a Hydrogen-producing Cyanobacterium, Arthrospira platensis NIES-46.</title>
        <authorList>
            <person name="Suzuki S."/>
            <person name="Yamaguchi H."/>
            <person name="Kawachi M."/>
        </authorList>
    </citation>
    <scope>NUCLEOTIDE SEQUENCE [LARGE SCALE GENOMIC DNA]</scope>
    <source>
        <strain evidence="3 4">NIES-46</strain>
    </source>
</reference>
<dbReference type="RefSeq" id="WP_014276271.1">
    <property type="nucleotide sequence ID" value="NZ_BIMW01000001.1"/>
</dbReference>
<proteinExistence type="predicted"/>
<evidence type="ECO:0000256" key="1">
    <source>
        <dbReference type="SAM" id="MobiDB-lite"/>
    </source>
</evidence>
<feature type="region of interest" description="Disordered" evidence="1">
    <location>
        <begin position="199"/>
        <end position="218"/>
    </location>
</feature>
<dbReference type="Pfam" id="PF13672">
    <property type="entry name" value="PP2C_2"/>
    <property type="match status" value="1"/>
</dbReference>
<dbReference type="InterPro" id="IPR036457">
    <property type="entry name" value="PPM-type-like_dom_sf"/>
</dbReference>
<dbReference type="Proteomes" id="UP000326169">
    <property type="component" value="Unassembled WGS sequence"/>
</dbReference>
<organism evidence="3 4">
    <name type="scientific">Limnospira platensis NIES-46</name>
    <dbReference type="NCBI Taxonomy" id="1236695"/>
    <lineage>
        <taxon>Bacteria</taxon>
        <taxon>Bacillati</taxon>
        <taxon>Cyanobacteriota</taxon>
        <taxon>Cyanophyceae</taxon>
        <taxon>Oscillatoriophycideae</taxon>
        <taxon>Oscillatoriales</taxon>
        <taxon>Sirenicapillariaceae</taxon>
        <taxon>Limnospira</taxon>
    </lineage>
</organism>
<comment type="caution">
    <text evidence="3">The sequence shown here is derived from an EMBL/GenBank/DDBJ whole genome shotgun (WGS) entry which is preliminary data.</text>
</comment>
<protein>
    <recommendedName>
        <fullName evidence="2">PPM-type phosphatase domain-containing protein</fullName>
    </recommendedName>
</protein>
<gene>
    <name evidence="3" type="ORF">NIES46_01180</name>
</gene>
<sequence>MSNHDPNQEPDVEKLIKAICWKLDIENHSDELEKNELEKKWHDFQGSSDYQDTIEKIIKKIAGICAEIGQEFSEIKFEISSNKKSSEVAKLVETLVDFFIKKNQNCSQLTEKIKTAINEVFKNKSPQLPPLSEPNQTEFIRDSEVLSPTENVPLSTKNLSNDNINTSVNATSITPSINEAKTVGSANSPTPEATLLEHSTEGKIAQPESTSTPITPPWEYHRVPDEPKPHDEFYSQKSDQSPEGLKLIGARVRGKMHKHQGTNCDDWFKFDTVGKWTIIAVSDGAGSKKFSRIGAKISCEAAVKSLKEFLESFSLCETAKTDLENDFDRDSEWLFKGDKAKELQKSLYTALSKAYQRVEEEANRLKNYSSYNKREEKKELDIKDLSATLLLAIHTKIQVKNSTSYDFVLTCQVGDGMLAAISHKYTLKLLGKPDIGEHGGQTDFLTSAGKLEDYNLVQKTFPFIGNLKALMIMTDGVSDDYFPNDPGMLKLYGDLILNRVIKIRNVDAKEREQELQKTSLKTQNDVINNQKNFQDEVERILAPNSDEPKKVSIRSIAKYAERLGKDIKEVLTSRDLLNAGILEHQMCQECEPMEPHEKLKIWLDSYYRRGSFDDRTLVVLYREED</sequence>
<name>A0A5M3SYA5_LIMPL</name>
<dbReference type="Gene3D" id="3.60.40.10">
    <property type="entry name" value="PPM-type phosphatase domain"/>
    <property type="match status" value="1"/>
</dbReference>
<dbReference type="InterPro" id="IPR001932">
    <property type="entry name" value="PPM-type_phosphatase-like_dom"/>
</dbReference>
<evidence type="ECO:0000313" key="4">
    <source>
        <dbReference type="Proteomes" id="UP000326169"/>
    </source>
</evidence>
<accession>A0A5M3SYA5</accession>
<evidence type="ECO:0000313" key="3">
    <source>
        <dbReference type="EMBL" id="GCE92083.1"/>
    </source>
</evidence>
<evidence type="ECO:0000259" key="2">
    <source>
        <dbReference type="Pfam" id="PF13672"/>
    </source>
</evidence>
<dbReference type="EMBL" id="BIMW01000001">
    <property type="protein sequence ID" value="GCE92083.1"/>
    <property type="molecule type" value="Genomic_DNA"/>
</dbReference>
<feature type="domain" description="PPM-type phosphatase" evidence="2">
    <location>
        <begin position="253"/>
        <end position="485"/>
    </location>
</feature>
<dbReference type="GeneID" id="301681098"/>
<keyword evidence="4" id="KW-1185">Reference proteome</keyword>